<accession>A0A9N9IYN2</accession>
<organism evidence="1 2">
    <name type="scientific">Racocetra fulgida</name>
    <dbReference type="NCBI Taxonomy" id="60492"/>
    <lineage>
        <taxon>Eukaryota</taxon>
        <taxon>Fungi</taxon>
        <taxon>Fungi incertae sedis</taxon>
        <taxon>Mucoromycota</taxon>
        <taxon>Glomeromycotina</taxon>
        <taxon>Glomeromycetes</taxon>
        <taxon>Diversisporales</taxon>
        <taxon>Gigasporaceae</taxon>
        <taxon>Racocetra</taxon>
    </lineage>
</organism>
<dbReference type="AlphaFoldDB" id="A0A9N9IYN2"/>
<protein>
    <submittedName>
        <fullName evidence="1">16691_t:CDS:1</fullName>
    </submittedName>
</protein>
<evidence type="ECO:0000313" key="2">
    <source>
        <dbReference type="Proteomes" id="UP000789396"/>
    </source>
</evidence>
<name>A0A9N9IYN2_9GLOM</name>
<gene>
    <name evidence="1" type="ORF">RFULGI_LOCUS14041</name>
</gene>
<dbReference type="Proteomes" id="UP000789396">
    <property type="component" value="Unassembled WGS sequence"/>
</dbReference>
<feature type="non-terminal residue" evidence="1">
    <location>
        <position position="1"/>
    </location>
</feature>
<evidence type="ECO:0000313" key="1">
    <source>
        <dbReference type="EMBL" id="CAG8757216.1"/>
    </source>
</evidence>
<sequence length="56" mass="6600">FEQEQRSEIVLVELSQLLISEIKSYNSLQINPEKPKMIIIWKTRIIKDKKGKKSEA</sequence>
<dbReference type="EMBL" id="CAJVPZ010039315">
    <property type="protein sequence ID" value="CAG8757216.1"/>
    <property type="molecule type" value="Genomic_DNA"/>
</dbReference>
<comment type="caution">
    <text evidence="1">The sequence shown here is derived from an EMBL/GenBank/DDBJ whole genome shotgun (WGS) entry which is preliminary data.</text>
</comment>
<proteinExistence type="predicted"/>
<feature type="non-terminal residue" evidence="1">
    <location>
        <position position="56"/>
    </location>
</feature>
<reference evidence="1" key="1">
    <citation type="submission" date="2021-06" db="EMBL/GenBank/DDBJ databases">
        <authorList>
            <person name="Kallberg Y."/>
            <person name="Tangrot J."/>
            <person name="Rosling A."/>
        </authorList>
    </citation>
    <scope>NUCLEOTIDE SEQUENCE</scope>
    <source>
        <strain evidence="1">IN212</strain>
    </source>
</reference>
<keyword evidence="2" id="KW-1185">Reference proteome</keyword>